<evidence type="ECO:0000313" key="1">
    <source>
        <dbReference type="EMBL" id="VDN65854.1"/>
    </source>
</evidence>
<accession>A0A653BB19</accession>
<proteinExistence type="predicted"/>
<protein>
    <submittedName>
        <fullName evidence="1">Uncharacterized protein</fullName>
    </submittedName>
</protein>
<organism evidence="1">
    <name type="scientific">Ectopseudomonas oleovorans</name>
    <name type="common">Pseudomonas oleovorans</name>
    <dbReference type="NCBI Taxonomy" id="301"/>
    <lineage>
        <taxon>Bacteria</taxon>
        <taxon>Pseudomonadati</taxon>
        <taxon>Pseudomonadota</taxon>
        <taxon>Gammaproteobacteria</taxon>
        <taxon>Pseudomonadales</taxon>
        <taxon>Pseudomonadaceae</taxon>
        <taxon>Ectopseudomonas</taxon>
    </lineage>
</organism>
<name>A0A653BB19_ECTOL</name>
<gene>
    <name evidence="1" type="ORF">POT9AD_4879</name>
</gene>
<dbReference type="EMBL" id="LR130779">
    <property type="protein sequence ID" value="VDN65854.1"/>
    <property type="molecule type" value="Genomic_DNA"/>
</dbReference>
<sequence>MKSPLRRAFFMGRDRQAAIDKNYPVVSDDCIPIAFVGVSLGLYVDSRAVLHHGCGPRRPDTQ</sequence>
<reference evidence="1" key="1">
    <citation type="submission" date="2018-11" db="EMBL/GenBank/DDBJ databases">
        <authorList>
            <consortium name="Genoscope - CEA"/>
            <person name="William W."/>
        </authorList>
    </citation>
    <scope>NUCLEOTIDE SEQUENCE [LARGE SCALE GENOMIC DNA]</scope>
    <source>
        <strain evidence="1">T9AD</strain>
    </source>
</reference>
<dbReference type="AlphaFoldDB" id="A0A653BB19"/>